<evidence type="ECO:0000256" key="1">
    <source>
        <dbReference type="SAM" id="MobiDB-lite"/>
    </source>
</evidence>
<sequence length="98" mass="10124">MSIRGSRAATREALPMDNIKFARAKGLSEKRVLGDGVCRRDGNGVFGAWDGQAADRFHHQPGSSGGGRVSAADRGLPGHVESGGGHHLHGAGPPRAFG</sequence>
<accession>A0A9P6XN34</accession>
<dbReference type="EMBL" id="JAANIU010016138">
    <property type="protein sequence ID" value="KAG1529165.1"/>
    <property type="molecule type" value="Genomic_DNA"/>
</dbReference>
<dbReference type="AlphaFoldDB" id="A0A9P6XN34"/>
<evidence type="ECO:0000313" key="2">
    <source>
        <dbReference type="EMBL" id="KAG1529165.1"/>
    </source>
</evidence>
<protein>
    <submittedName>
        <fullName evidence="2">Uncharacterized protein</fullName>
    </submittedName>
</protein>
<reference evidence="2 3" key="1">
    <citation type="journal article" date="2020" name="Microb. Genom.">
        <title>Genetic diversity of clinical and environmental Mucorales isolates obtained from an investigation of mucormycosis cases among solid organ transplant recipients.</title>
        <authorList>
            <person name="Nguyen M.H."/>
            <person name="Kaul D."/>
            <person name="Muto C."/>
            <person name="Cheng S.J."/>
            <person name="Richter R.A."/>
            <person name="Bruno V.M."/>
            <person name="Liu G."/>
            <person name="Beyhan S."/>
            <person name="Sundermann A.J."/>
            <person name="Mounaud S."/>
            <person name="Pasculle A.W."/>
            <person name="Nierman W.C."/>
            <person name="Driscoll E."/>
            <person name="Cumbie R."/>
            <person name="Clancy C.J."/>
            <person name="Dupont C.L."/>
        </authorList>
    </citation>
    <scope>NUCLEOTIDE SEQUENCE [LARGE SCALE GENOMIC DNA]</scope>
    <source>
        <strain evidence="2 3">GL24</strain>
    </source>
</reference>
<name>A0A9P6XN34_9FUNG</name>
<gene>
    <name evidence="2" type="ORF">G6F50_018185</name>
</gene>
<feature type="region of interest" description="Disordered" evidence="1">
    <location>
        <begin position="55"/>
        <end position="98"/>
    </location>
</feature>
<organism evidence="2 3">
    <name type="scientific">Rhizopus delemar</name>
    <dbReference type="NCBI Taxonomy" id="936053"/>
    <lineage>
        <taxon>Eukaryota</taxon>
        <taxon>Fungi</taxon>
        <taxon>Fungi incertae sedis</taxon>
        <taxon>Mucoromycota</taxon>
        <taxon>Mucoromycotina</taxon>
        <taxon>Mucoromycetes</taxon>
        <taxon>Mucorales</taxon>
        <taxon>Mucorineae</taxon>
        <taxon>Rhizopodaceae</taxon>
        <taxon>Rhizopus</taxon>
    </lineage>
</organism>
<comment type="caution">
    <text evidence="2">The sequence shown here is derived from an EMBL/GenBank/DDBJ whole genome shotgun (WGS) entry which is preliminary data.</text>
</comment>
<proteinExistence type="predicted"/>
<evidence type="ECO:0000313" key="3">
    <source>
        <dbReference type="Proteomes" id="UP000740926"/>
    </source>
</evidence>
<keyword evidence="3" id="KW-1185">Reference proteome</keyword>
<dbReference type="Proteomes" id="UP000740926">
    <property type="component" value="Unassembled WGS sequence"/>
</dbReference>